<accession>A0ABT1TX50</accession>
<keyword evidence="3" id="KW-1185">Reference proteome</keyword>
<proteinExistence type="predicted"/>
<evidence type="ECO:0000313" key="2">
    <source>
        <dbReference type="EMBL" id="MCQ8119353.1"/>
    </source>
</evidence>
<evidence type="ECO:0000259" key="1">
    <source>
        <dbReference type="Pfam" id="PF13005"/>
    </source>
</evidence>
<dbReference type="InterPro" id="IPR024474">
    <property type="entry name" value="Znf_dom_IS66"/>
</dbReference>
<dbReference type="EMBL" id="JANIBL010000069">
    <property type="protein sequence ID" value="MCQ8119353.1"/>
    <property type="molecule type" value="Genomic_DNA"/>
</dbReference>
<feature type="domain" description="Transposase IS66 zinc-finger binding" evidence="1">
    <location>
        <begin position="2"/>
        <end position="43"/>
    </location>
</feature>
<evidence type="ECO:0000313" key="3">
    <source>
        <dbReference type="Proteomes" id="UP001524570"/>
    </source>
</evidence>
<name>A0ABT1TX50_9GAMM</name>
<organism evidence="2 3">
    <name type="scientific">Methylomonas rosea</name>
    <dbReference type="NCBI Taxonomy" id="2952227"/>
    <lineage>
        <taxon>Bacteria</taxon>
        <taxon>Pseudomonadati</taxon>
        <taxon>Pseudomonadota</taxon>
        <taxon>Gammaproteobacteria</taxon>
        <taxon>Methylococcales</taxon>
        <taxon>Methylococcaceae</taxon>
        <taxon>Methylomonas</taxon>
    </lineage>
</organism>
<dbReference type="Pfam" id="PF13005">
    <property type="entry name" value="zf-IS66"/>
    <property type="match status" value="1"/>
</dbReference>
<keyword evidence="2" id="KW-0863">Zinc-finger</keyword>
<protein>
    <submittedName>
        <fullName evidence="2">IS66 family transposase zinc-finger binding domain-containing protein</fullName>
    </submittedName>
</protein>
<keyword evidence="2" id="KW-0862">Zinc</keyword>
<dbReference type="GO" id="GO:0008270">
    <property type="term" value="F:zinc ion binding"/>
    <property type="evidence" value="ECO:0007669"/>
    <property type="project" value="UniProtKB-KW"/>
</dbReference>
<comment type="caution">
    <text evidence="2">The sequence shown here is derived from an EMBL/GenBank/DDBJ whole genome shotgun (WGS) entry which is preliminary data.</text>
</comment>
<reference evidence="2 3" key="1">
    <citation type="submission" date="2022-07" db="EMBL/GenBank/DDBJ databases">
        <title>Methylomonas rivi sp. nov., Methylomonas rosea sp. nov., Methylomonas aureus sp. nov. and Methylomonas subterranea sp. nov., four novel methanotrophs isolated from a freshwater creek and the deep terrestrial subsurface.</title>
        <authorList>
            <person name="Abin C."/>
            <person name="Sankaranarayanan K."/>
            <person name="Garner C."/>
            <person name="Sindelar R."/>
            <person name="Kotary K."/>
            <person name="Garner R."/>
            <person name="Barclay S."/>
            <person name="Lawson P."/>
            <person name="Krumholz L."/>
        </authorList>
    </citation>
    <scope>NUCLEOTIDE SEQUENCE [LARGE SCALE GENOMIC DNA]</scope>
    <source>
        <strain evidence="2 3">WSC-7</strain>
    </source>
</reference>
<sequence length="96" mass="10539">MCAHDGARLVEIGAEISEQLDIVPQQVRVIQHHRIKYTCPCCDESLRATPAPVRIIPKGLLTEAASAWVVPWPAAVSASHVARPIRRRFFAHHAGG</sequence>
<keyword evidence="2" id="KW-0479">Metal-binding</keyword>
<dbReference type="Proteomes" id="UP001524570">
    <property type="component" value="Unassembled WGS sequence"/>
</dbReference>
<gene>
    <name evidence="2" type="ORF">NP589_18120</name>
</gene>